<organism evidence="3 5">
    <name type="scientific">Volvox reticuliferus</name>
    <dbReference type="NCBI Taxonomy" id="1737510"/>
    <lineage>
        <taxon>Eukaryota</taxon>
        <taxon>Viridiplantae</taxon>
        <taxon>Chlorophyta</taxon>
        <taxon>core chlorophytes</taxon>
        <taxon>Chlorophyceae</taxon>
        <taxon>CS clade</taxon>
        <taxon>Chlamydomonadales</taxon>
        <taxon>Volvocaceae</taxon>
        <taxon>Volvox</taxon>
    </lineage>
</organism>
<feature type="region of interest" description="Disordered" evidence="1">
    <location>
        <begin position="501"/>
        <end position="606"/>
    </location>
</feature>
<feature type="region of interest" description="Disordered" evidence="1">
    <location>
        <begin position="454"/>
        <end position="487"/>
    </location>
</feature>
<feature type="compositionally biased region" description="Acidic residues" evidence="1">
    <location>
        <begin position="515"/>
        <end position="532"/>
    </location>
</feature>
<keyword evidence="2" id="KW-0472">Membrane</keyword>
<feature type="transmembrane region" description="Helical" evidence="2">
    <location>
        <begin position="200"/>
        <end position="224"/>
    </location>
</feature>
<proteinExistence type="predicted"/>
<dbReference type="EMBL" id="BNCQ01000023">
    <property type="protein sequence ID" value="GIM07038.1"/>
    <property type="molecule type" value="Genomic_DNA"/>
</dbReference>
<evidence type="ECO:0000256" key="2">
    <source>
        <dbReference type="SAM" id="Phobius"/>
    </source>
</evidence>
<dbReference type="Proteomes" id="UP000722791">
    <property type="component" value="Unassembled WGS sequence"/>
</dbReference>
<dbReference type="EMBL" id="BNCP01000026">
    <property type="protein sequence ID" value="GIL83376.1"/>
    <property type="molecule type" value="Genomic_DNA"/>
</dbReference>
<accession>A0A8J4CHW5</accession>
<keyword evidence="5" id="KW-1185">Reference proteome</keyword>
<feature type="compositionally biased region" description="Low complexity" evidence="1">
    <location>
        <begin position="571"/>
        <end position="583"/>
    </location>
</feature>
<dbReference type="AlphaFoldDB" id="A0A8J4CHW5"/>
<keyword evidence="2" id="KW-0812">Transmembrane</keyword>
<feature type="transmembrane region" description="Helical" evidence="2">
    <location>
        <begin position="129"/>
        <end position="150"/>
    </location>
</feature>
<sequence>MATGTGSAAMAGITISTVSAAGGDSKDCGGGDGGGGGFDGGGSTMAVIMASLTSTWVFASSKARQCWSRPALLDSTLYLPKTLRCEERCHRGCVRPTDFCCSCFCAQGCPCSCCACCDLRRSVCAAASWQFALGALLGSGFAAITALSFSQEPEFGNPNAKFYALMIHLLVFWWLYFLCGAVGCCTVLDRQGILTYDPRALFMSQLYLGLNVLCILCHVTLAVLNNAMWHNALSRLALFITFVPLAWDWYITYLAWSLIYKLKEQRQGIFQGRPVMQNQSKPGQVLELHTGHNLALSPPPGQTMVPLALGVLGSVGEGAGDGGVPGPASVPLQLGPWHQMTRAGPHWSAPSIDPNAYTFSVKSKKQLTTAMRALSSSPSSQPPPPLARRTQGAVEPRSRSAVIAIHARSDGVGSGLEGASGSAAAEWGSRQLSNCNEMGSIGGNALDSNSFSFHGGSPGVGSPRGRDVGGGAAAATGAAGTDIMGSMGAGRWGSLRRRLMSDSRGCSDEGNIPRDDDDGGGGGDSDGDEDGDAGAGLDPSTLDTGVFGSPRVEQQQHAEAAEEREEEGKQWQRQQQQQQQQRQWKWKRSLSLPVVPTLPLGGGHGV</sequence>
<comment type="caution">
    <text evidence="3">The sequence shown here is derived from an EMBL/GenBank/DDBJ whole genome shotgun (WGS) entry which is preliminary data.</text>
</comment>
<evidence type="ECO:0000313" key="3">
    <source>
        <dbReference type="EMBL" id="GIL83376.1"/>
    </source>
</evidence>
<dbReference type="OrthoDB" id="552067at2759"/>
<evidence type="ECO:0000313" key="4">
    <source>
        <dbReference type="EMBL" id="GIM07038.1"/>
    </source>
</evidence>
<gene>
    <name evidence="3" type="ORF">Vretifemale_12209</name>
    <name evidence="4" type="ORF">Vretimale_11249</name>
</gene>
<feature type="transmembrane region" description="Helical" evidence="2">
    <location>
        <begin position="236"/>
        <end position="256"/>
    </location>
</feature>
<reference evidence="3" key="1">
    <citation type="journal article" date="2021" name="Proc. Natl. Acad. Sci. U.S.A.">
        <title>Three genomes in the algal genus Volvox reveal the fate of a haploid sex-determining region after a transition to homothallism.</title>
        <authorList>
            <person name="Yamamoto K."/>
            <person name="Hamaji T."/>
            <person name="Kawai-Toyooka H."/>
            <person name="Matsuzaki R."/>
            <person name="Takahashi F."/>
            <person name="Nishimura Y."/>
            <person name="Kawachi M."/>
            <person name="Noguchi H."/>
            <person name="Minakuchi Y."/>
            <person name="Umen J.G."/>
            <person name="Toyoda A."/>
            <person name="Nozaki H."/>
        </authorList>
    </citation>
    <scope>NUCLEOTIDE SEQUENCE</scope>
    <source>
        <strain evidence="4">NIES-3785</strain>
        <strain evidence="3">NIES-3786</strain>
    </source>
</reference>
<dbReference type="Proteomes" id="UP000747110">
    <property type="component" value="Unassembled WGS sequence"/>
</dbReference>
<protein>
    <recommendedName>
        <fullName evidence="6">Transmembrane protein</fullName>
    </recommendedName>
</protein>
<evidence type="ECO:0008006" key="6">
    <source>
        <dbReference type="Google" id="ProtNLM"/>
    </source>
</evidence>
<keyword evidence="2" id="KW-1133">Transmembrane helix</keyword>
<feature type="compositionally biased region" description="Basic and acidic residues" evidence="1">
    <location>
        <begin position="501"/>
        <end position="514"/>
    </location>
</feature>
<evidence type="ECO:0000256" key="1">
    <source>
        <dbReference type="SAM" id="MobiDB-lite"/>
    </source>
</evidence>
<feature type="compositionally biased region" description="Basic and acidic residues" evidence="1">
    <location>
        <begin position="554"/>
        <end position="570"/>
    </location>
</feature>
<name>A0A8J4CHW5_9CHLO</name>
<feature type="region of interest" description="Disordered" evidence="1">
    <location>
        <begin position="368"/>
        <end position="399"/>
    </location>
</feature>
<feature type="transmembrane region" description="Helical" evidence="2">
    <location>
        <begin position="162"/>
        <end position="188"/>
    </location>
</feature>
<evidence type="ECO:0000313" key="5">
    <source>
        <dbReference type="Proteomes" id="UP000747110"/>
    </source>
</evidence>